<gene>
    <name evidence="2" type="ORF">MTO99_15825</name>
</gene>
<sequence>MNWTVFTVAILIGAAAGSAVQLYRRSRMRGDRQITAVLAVANRVGLVVTTEALGDRIADRLRRQARITLLTLPLALTVGLLVALRIPADASTIFVALPVWVMVVAQQVATSIAAVVEGFRLDPDRPRVAMVRPRSRGDYSDAVVRVGVRVLAVLAGVVGLAAVLAQVEGAVAIGAAALIAIAGTFTADLLAESLARHPQHARDDDELRWDDALRALAVNDLYTGPFAVAALTAWAGGIQLLDIVPITWGWAGVAVVAAVPLLASATVIAAIVTGFTRRPAYRAVRRLWPEETRA</sequence>
<evidence type="ECO:0000313" key="2">
    <source>
        <dbReference type="EMBL" id="UOE43626.1"/>
    </source>
</evidence>
<feature type="transmembrane region" description="Helical" evidence="1">
    <location>
        <begin position="248"/>
        <end position="276"/>
    </location>
</feature>
<keyword evidence="1" id="KW-1133">Transmembrane helix</keyword>
<feature type="transmembrane region" description="Helical" evidence="1">
    <location>
        <begin position="142"/>
        <end position="164"/>
    </location>
</feature>
<reference evidence="2 3" key="1">
    <citation type="submission" date="2022-03" db="EMBL/GenBank/DDBJ databases">
        <title>Mucilaginibacter sp. isolated from the gut of Protaetia brevitarsis seulensis larvae.</title>
        <authorList>
            <person name="Won M."/>
            <person name="Kim S.-J."/>
            <person name="Kwon S.-W."/>
        </authorList>
    </citation>
    <scope>NUCLEOTIDE SEQUENCE [LARGE SCALE GENOMIC DNA]</scope>
    <source>
        <strain evidence="2 3">CFWR-12</strain>
    </source>
</reference>
<feature type="transmembrane region" description="Helical" evidence="1">
    <location>
        <begin position="93"/>
        <end position="121"/>
    </location>
</feature>
<evidence type="ECO:0000256" key="1">
    <source>
        <dbReference type="SAM" id="Phobius"/>
    </source>
</evidence>
<feature type="transmembrane region" description="Helical" evidence="1">
    <location>
        <begin position="212"/>
        <end position="236"/>
    </location>
</feature>
<name>A0ABY4BWM1_9MICO</name>
<dbReference type="RefSeq" id="WP_243554766.1">
    <property type="nucleotide sequence ID" value="NZ_CP094528.1"/>
</dbReference>
<keyword evidence="1" id="KW-0812">Transmembrane</keyword>
<evidence type="ECO:0000313" key="3">
    <source>
        <dbReference type="Proteomes" id="UP000832097"/>
    </source>
</evidence>
<protein>
    <submittedName>
        <fullName evidence="2">Uncharacterized protein</fullName>
    </submittedName>
</protein>
<dbReference type="EMBL" id="CP094528">
    <property type="protein sequence ID" value="UOE43626.1"/>
    <property type="molecule type" value="Genomic_DNA"/>
</dbReference>
<proteinExistence type="predicted"/>
<dbReference type="Proteomes" id="UP000832097">
    <property type="component" value="Chromosome"/>
</dbReference>
<accession>A0ABY4BWM1</accession>
<feature type="transmembrane region" description="Helical" evidence="1">
    <location>
        <begin position="170"/>
        <end position="191"/>
    </location>
</feature>
<feature type="transmembrane region" description="Helical" evidence="1">
    <location>
        <begin position="67"/>
        <end position="87"/>
    </location>
</feature>
<organism evidence="2 3">
    <name type="scientific">Agromyces larvae</name>
    <dbReference type="NCBI Taxonomy" id="2929802"/>
    <lineage>
        <taxon>Bacteria</taxon>
        <taxon>Bacillati</taxon>
        <taxon>Actinomycetota</taxon>
        <taxon>Actinomycetes</taxon>
        <taxon>Micrococcales</taxon>
        <taxon>Microbacteriaceae</taxon>
        <taxon>Agromyces</taxon>
    </lineage>
</organism>
<feature type="transmembrane region" description="Helical" evidence="1">
    <location>
        <begin position="6"/>
        <end position="23"/>
    </location>
</feature>
<keyword evidence="1" id="KW-0472">Membrane</keyword>
<keyword evidence="3" id="KW-1185">Reference proteome</keyword>